<evidence type="ECO:0000256" key="3">
    <source>
        <dbReference type="ARBA" id="ARBA00022737"/>
    </source>
</evidence>
<feature type="domain" description="C2H2-type" evidence="10">
    <location>
        <begin position="214"/>
        <end position="241"/>
    </location>
</feature>
<dbReference type="InterPro" id="IPR013087">
    <property type="entry name" value="Znf_C2H2_type"/>
</dbReference>
<dbReference type="GO" id="GO:0008270">
    <property type="term" value="F:zinc ion binding"/>
    <property type="evidence" value="ECO:0007669"/>
    <property type="project" value="UniProtKB-KW"/>
</dbReference>
<evidence type="ECO:0000259" key="9">
    <source>
        <dbReference type="PROSITE" id="PS50016"/>
    </source>
</evidence>
<evidence type="ECO:0000313" key="11">
    <source>
        <dbReference type="EMBL" id="CAL4160466.1"/>
    </source>
</evidence>
<feature type="compositionally biased region" description="Basic residues" evidence="8">
    <location>
        <begin position="122"/>
        <end position="135"/>
    </location>
</feature>
<dbReference type="GO" id="GO:0005634">
    <property type="term" value="C:nucleus"/>
    <property type="evidence" value="ECO:0007669"/>
    <property type="project" value="UniProtKB-SubCell"/>
</dbReference>
<dbReference type="FunFam" id="3.30.160.60:FF:001840">
    <property type="entry name" value="Paternally-expressed gene 3 protein"/>
    <property type="match status" value="1"/>
</dbReference>
<dbReference type="PANTHER" id="PTHR23234:SF10">
    <property type="entry name" value="RIKEN CDNA 6720489N17 GENE-RELATED"/>
    <property type="match status" value="1"/>
</dbReference>
<dbReference type="FunFam" id="3.30.160.60:FF:000446">
    <property type="entry name" value="Zinc finger protein"/>
    <property type="match status" value="1"/>
</dbReference>
<dbReference type="Gene3D" id="3.30.160.60">
    <property type="entry name" value="Classic Zinc Finger"/>
    <property type="match status" value="7"/>
</dbReference>
<dbReference type="InterPro" id="IPR036236">
    <property type="entry name" value="Znf_C2H2_sf"/>
</dbReference>
<dbReference type="EMBL" id="CAXKWB010044192">
    <property type="protein sequence ID" value="CAL4160466.1"/>
    <property type="molecule type" value="Genomic_DNA"/>
</dbReference>
<dbReference type="GO" id="GO:0006355">
    <property type="term" value="P:regulation of DNA-templated transcription"/>
    <property type="evidence" value="ECO:0007669"/>
    <property type="project" value="UniProtKB-ARBA"/>
</dbReference>
<feature type="domain" description="C2H2-type" evidence="10">
    <location>
        <begin position="271"/>
        <end position="299"/>
    </location>
</feature>
<gene>
    <name evidence="11" type="ORF">MNOR_LOCUS32451</name>
</gene>
<dbReference type="SMART" id="SM00249">
    <property type="entry name" value="PHD"/>
    <property type="match status" value="1"/>
</dbReference>
<feature type="compositionally biased region" description="Basic and acidic residues" evidence="8">
    <location>
        <begin position="182"/>
        <end position="192"/>
    </location>
</feature>
<name>A0AAV2S2S0_MEGNR</name>
<dbReference type="Gene3D" id="3.30.40.10">
    <property type="entry name" value="Zinc/RING finger domain, C3HC4 (zinc finger)"/>
    <property type="match status" value="1"/>
</dbReference>
<dbReference type="FunFam" id="3.30.160.60:FF:002343">
    <property type="entry name" value="Zinc finger protein 33A"/>
    <property type="match status" value="1"/>
</dbReference>
<evidence type="ECO:0000256" key="8">
    <source>
        <dbReference type="SAM" id="MobiDB-lite"/>
    </source>
</evidence>
<keyword evidence="4 7" id="KW-0863">Zinc-finger</keyword>
<dbReference type="PROSITE" id="PS50016">
    <property type="entry name" value="ZF_PHD_2"/>
    <property type="match status" value="1"/>
</dbReference>
<reference evidence="11 12" key="1">
    <citation type="submission" date="2024-05" db="EMBL/GenBank/DDBJ databases">
        <authorList>
            <person name="Wallberg A."/>
        </authorList>
    </citation>
    <scope>NUCLEOTIDE SEQUENCE [LARGE SCALE GENOMIC DNA]</scope>
</reference>
<dbReference type="InterPro" id="IPR013083">
    <property type="entry name" value="Znf_RING/FYVE/PHD"/>
</dbReference>
<evidence type="ECO:0000256" key="5">
    <source>
        <dbReference type="ARBA" id="ARBA00022833"/>
    </source>
</evidence>
<dbReference type="InterPro" id="IPR019787">
    <property type="entry name" value="Znf_PHD-finger"/>
</dbReference>
<keyword evidence="6" id="KW-0539">Nucleus</keyword>
<protein>
    <submittedName>
        <fullName evidence="11">Uncharacterized protein</fullName>
    </submittedName>
</protein>
<dbReference type="InterPro" id="IPR019786">
    <property type="entry name" value="Zinc_finger_PHD-type_CS"/>
</dbReference>
<dbReference type="SUPFAM" id="SSF57903">
    <property type="entry name" value="FYVE/PHD zinc finger"/>
    <property type="match status" value="1"/>
</dbReference>
<dbReference type="Pfam" id="PF00096">
    <property type="entry name" value="zf-C2H2"/>
    <property type="match status" value="4"/>
</dbReference>
<evidence type="ECO:0000256" key="1">
    <source>
        <dbReference type="ARBA" id="ARBA00004123"/>
    </source>
</evidence>
<feature type="domain" description="C2H2-type" evidence="10">
    <location>
        <begin position="328"/>
        <end position="355"/>
    </location>
</feature>
<evidence type="ECO:0000256" key="2">
    <source>
        <dbReference type="ARBA" id="ARBA00022723"/>
    </source>
</evidence>
<keyword evidence="3" id="KW-0677">Repeat</keyword>
<feature type="domain" description="C2H2-type" evidence="10">
    <location>
        <begin position="300"/>
        <end position="327"/>
    </location>
</feature>
<feature type="domain" description="C2H2-type" evidence="10">
    <location>
        <begin position="413"/>
        <end position="433"/>
    </location>
</feature>
<feature type="domain" description="C2H2-type" evidence="10">
    <location>
        <begin position="356"/>
        <end position="383"/>
    </location>
</feature>
<comment type="caution">
    <text evidence="11">The sequence shown here is derived from an EMBL/GenBank/DDBJ whole genome shotgun (WGS) entry which is preliminary data.</text>
</comment>
<keyword evidence="5" id="KW-0862">Zinc</keyword>
<feature type="compositionally biased region" description="Polar residues" evidence="8">
    <location>
        <begin position="145"/>
        <end position="156"/>
    </location>
</feature>
<dbReference type="PANTHER" id="PTHR23234">
    <property type="entry name" value="ZNF44 PROTEIN"/>
    <property type="match status" value="1"/>
</dbReference>
<feature type="region of interest" description="Disordered" evidence="8">
    <location>
        <begin position="105"/>
        <end position="192"/>
    </location>
</feature>
<evidence type="ECO:0000256" key="7">
    <source>
        <dbReference type="PROSITE-ProRule" id="PRU00042"/>
    </source>
</evidence>
<proteinExistence type="predicted"/>
<comment type="subcellular location">
    <subcellularLocation>
        <location evidence="1">Nucleus</location>
    </subcellularLocation>
</comment>
<dbReference type="InterPro" id="IPR050758">
    <property type="entry name" value="Znf_C2H2-type"/>
</dbReference>
<feature type="domain" description="C2H2-type" evidence="10">
    <location>
        <begin position="384"/>
        <end position="412"/>
    </location>
</feature>
<accession>A0AAV2S2S0</accession>
<dbReference type="InterPro" id="IPR011011">
    <property type="entry name" value="Znf_FYVE_PHD"/>
</dbReference>
<dbReference type="SUPFAM" id="SSF57667">
    <property type="entry name" value="beta-beta-alpha zinc fingers"/>
    <property type="match status" value="5"/>
</dbReference>
<feature type="domain" description="PHD-type" evidence="9">
    <location>
        <begin position="2"/>
        <end position="62"/>
    </location>
</feature>
<organism evidence="11 12">
    <name type="scientific">Meganyctiphanes norvegica</name>
    <name type="common">Northern krill</name>
    <name type="synonym">Thysanopoda norvegica</name>
    <dbReference type="NCBI Taxonomy" id="48144"/>
    <lineage>
        <taxon>Eukaryota</taxon>
        <taxon>Metazoa</taxon>
        <taxon>Ecdysozoa</taxon>
        <taxon>Arthropoda</taxon>
        <taxon>Crustacea</taxon>
        <taxon>Multicrustacea</taxon>
        <taxon>Malacostraca</taxon>
        <taxon>Eumalacostraca</taxon>
        <taxon>Eucarida</taxon>
        <taxon>Euphausiacea</taxon>
        <taxon>Euphausiidae</taxon>
        <taxon>Meganyctiphanes</taxon>
    </lineage>
</organism>
<evidence type="ECO:0000256" key="6">
    <source>
        <dbReference type="ARBA" id="ARBA00023242"/>
    </source>
</evidence>
<dbReference type="Proteomes" id="UP001497623">
    <property type="component" value="Unassembled WGS sequence"/>
</dbReference>
<dbReference type="PROSITE" id="PS01359">
    <property type="entry name" value="ZF_PHD_1"/>
    <property type="match status" value="1"/>
</dbReference>
<evidence type="ECO:0000313" key="12">
    <source>
        <dbReference type="Proteomes" id="UP001497623"/>
    </source>
</evidence>
<sequence length="518" mass="60010">MNVNCGICDVIVEEDDEGLYCDVCNRWYHNACCDDPLVDDLYCLLNDAPANVKWFCDRCIWETEKWIQNFKVIEGNGIIIDEKIDNIQDTETSPQGQENIVKTVENHNEAQGNTGISLRENRKIKKRGRGRPKKVNVKDNSNKNTLGDCNSNNSKQTEVKIKNEAIDSEDNQNSDSDWTPDNDDKVNEKTEQKLDKKRYSYIKKIKYSPKNSWSYCDLCTKRFLKPEHLAAHKLWHAGDEKPYKCTDCDKAFAKVGTLQTHSLTHSDNRPFICEFCAKGFKIRDALKQHVKEYHSDDKPYQCTTCEYSTAIKSKFNKHMLKHSSEKPFVCDICGKQFSDSRSFKQHIMVHTGEKPHICELCGKQFRAKKTLRVHMMYHNKTKEHFCPECGYGAPTRDKIKSHFVSVHTTETPYECDMCGNRYKTKGNLTKHKKGIRGICQGANGGKFSKHKKISDQYRQIEEKCIFIDQEQEKQRFQIEPLSDQAAQDKYNDATCQQTYLLWSMNRQEGQTVNKFNTG</sequence>
<dbReference type="InterPro" id="IPR001965">
    <property type="entry name" value="Znf_PHD"/>
</dbReference>
<dbReference type="AlphaFoldDB" id="A0AAV2S2S0"/>
<evidence type="ECO:0000256" key="4">
    <source>
        <dbReference type="ARBA" id="ARBA00022771"/>
    </source>
</evidence>
<keyword evidence="2" id="KW-0479">Metal-binding</keyword>
<feature type="domain" description="C2H2-type" evidence="10">
    <location>
        <begin position="243"/>
        <end position="270"/>
    </location>
</feature>
<dbReference type="Pfam" id="PF00628">
    <property type="entry name" value="PHD"/>
    <property type="match status" value="1"/>
</dbReference>
<dbReference type="PROSITE" id="PS00028">
    <property type="entry name" value="ZINC_FINGER_C2H2_1"/>
    <property type="match status" value="5"/>
</dbReference>
<dbReference type="PROSITE" id="PS50157">
    <property type="entry name" value="ZINC_FINGER_C2H2_2"/>
    <property type="match status" value="8"/>
</dbReference>
<evidence type="ECO:0000259" key="10">
    <source>
        <dbReference type="PROSITE" id="PS50157"/>
    </source>
</evidence>
<keyword evidence="12" id="KW-1185">Reference proteome</keyword>
<dbReference type="SMART" id="SM00355">
    <property type="entry name" value="ZnF_C2H2"/>
    <property type="match status" value="8"/>
</dbReference>